<dbReference type="OrthoDB" id="10044044at2759"/>
<comment type="caution">
    <text evidence="3">The sequence shown here is derived from an EMBL/GenBank/DDBJ whole genome shotgun (WGS) entry which is preliminary data.</text>
</comment>
<feature type="region of interest" description="Disordered" evidence="1">
    <location>
        <begin position="77"/>
        <end position="100"/>
    </location>
</feature>
<dbReference type="STRING" id="1182541.W9ZIF1"/>
<name>W9ZIF1_9EURO</name>
<feature type="compositionally biased region" description="Low complexity" evidence="1">
    <location>
        <begin position="77"/>
        <end position="90"/>
    </location>
</feature>
<protein>
    <recommendedName>
        <fullName evidence="2">Hemerythrin-like domain-containing protein</fullName>
    </recommendedName>
</protein>
<dbReference type="RefSeq" id="XP_007721778.1">
    <property type="nucleotide sequence ID" value="XM_007723588.1"/>
</dbReference>
<evidence type="ECO:0000256" key="1">
    <source>
        <dbReference type="SAM" id="MobiDB-lite"/>
    </source>
</evidence>
<sequence>MLAIVSARINSSAIGKPTVLTRFVSQARGLTGWRSTLKTESISSGLSGDSQAGSSFKLVDSTGLEEFRSDFSISAAGASTSTSSSTSTHTPPQTQKYKKTLRQASASLAGFRGLESLAKSQIRQVGTMASMENCDKEVSSSGDNTATSPSTAPSAEPPLPKLSAAEFRTYNRLAVMMDAYHNHFRYTWNLLYKACTTGSRPAGMPIRTFISQGMHLCHALTVHHTIEEQHIFPELAERMPVFAPQELLISQHEQIHEGLEKLEEYLKACLSGEREMRLPELKEVMDSFGDVLWTHLDDEVRMLGAESMRKHWSKEEILSMHW</sequence>
<feature type="domain" description="Hemerythrin-like" evidence="2">
    <location>
        <begin position="176"/>
        <end position="299"/>
    </location>
</feature>
<dbReference type="PANTHER" id="PTHR38048">
    <property type="entry name" value="EXPRESSED PROTEIN"/>
    <property type="match status" value="1"/>
</dbReference>
<dbReference type="EMBL" id="AMWN01000002">
    <property type="protein sequence ID" value="EXJ94284.1"/>
    <property type="molecule type" value="Genomic_DNA"/>
</dbReference>
<proteinExistence type="predicted"/>
<dbReference type="CDD" id="cd12108">
    <property type="entry name" value="Hr-like"/>
    <property type="match status" value="1"/>
</dbReference>
<dbReference type="eggNOG" id="ENOG502S4CP">
    <property type="taxonomic scope" value="Eukaryota"/>
</dbReference>
<accession>W9ZIF1</accession>
<evidence type="ECO:0000259" key="2">
    <source>
        <dbReference type="Pfam" id="PF01814"/>
    </source>
</evidence>
<dbReference type="Gene3D" id="1.20.120.520">
    <property type="entry name" value="nmb1532 protein domain like"/>
    <property type="match status" value="1"/>
</dbReference>
<dbReference type="InterPro" id="IPR053206">
    <property type="entry name" value="Dimeric_xanthone_biosynth"/>
</dbReference>
<keyword evidence="4" id="KW-1185">Reference proteome</keyword>
<dbReference type="PANTHER" id="PTHR38048:SF1">
    <property type="entry name" value="HEMERYTHRIN-LIKE DOMAIN-CONTAINING PROTEIN"/>
    <property type="match status" value="1"/>
</dbReference>
<dbReference type="AlphaFoldDB" id="W9ZIF1"/>
<dbReference type="InterPro" id="IPR012312">
    <property type="entry name" value="Hemerythrin-like"/>
</dbReference>
<gene>
    <name evidence="3" type="ORF">A1O1_02678</name>
</gene>
<organism evidence="3 4">
    <name type="scientific">Capronia coronata CBS 617.96</name>
    <dbReference type="NCBI Taxonomy" id="1182541"/>
    <lineage>
        <taxon>Eukaryota</taxon>
        <taxon>Fungi</taxon>
        <taxon>Dikarya</taxon>
        <taxon>Ascomycota</taxon>
        <taxon>Pezizomycotina</taxon>
        <taxon>Eurotiomycetes</taxon>
        <taxon>Chaetothyriomycetidae</taxon>
        <taxon>Chaetothyriales</taxon>
        <taxon>Herpotrichiellaceae</taxon>
        <taxon>Capronia</taxon>
    </lineage>
</organism>
<dbReference type="Proteomes" id="UP000019484">
    <property type="component" value="Unassembled WGS sequence"/>
</dbReference>
<feature type="compositionally biased region" description="Low complexity" evidence="1">
    <location>
        <begin position="145"/>
        <end position="154"/>
    </location>
</feature>
<evidence type="ECO:0000313" key="4">
    <source>
        <dbReference type="Proteomes" id="UP000019484"/>
    </source>
</evidence>
<reference evidence="3 4" key="1">
    <citation type="submission" date="2013-03" db="EMBL/GenBank/DDBJ databases">
        <title>The Genome Sequence of Capronia coronata CBS 617.96.</title>
        <authorList>
            <consortium name="The Broad Institute Genomics Platform"/>
            <person name="Cuomo C."/>
            <person name="de Hoog S."/>
            <person name="Gorbushina A."/>
            <person name="Walker B."/>
            <person name="Young S.K."/>
            <person name="Zeng Q."/>
            <person name="Gargeya S."/>
            <person name="Fitzgerald M."/>
            <person name="Haas B."/>
            <person name="Abouelleil A."/>
            <person name="Allen A.W."/>
            <person name="Alvarado L."/>
            <person name="Arachchi H.M."/>
            <person name="Berlin A.M."/>
            <person name="Chapman S.B."/>
            <person name="Gainer-Dewar J."/>
            <person name="Goldberg J."/>
            <person name="Griggs A."/>
            <person name="Gujja S."/>
            <person name="Hansen M."/>
            <person name="Howarth C."/>
            <person name="Imamovic A."/>
            <person name="Ireland A."/>
            <person name="Larimer J."/>
            <person name="McCowan C."/>
            <person name="Murphy C."/>
            <person name="Pearson M."/>
            <person name="Poon T.W."/>
            <person name="Priest M."/>
            <person name="Roberts A."/>
            <person name="Saif S."/>
            <person name="Shea T."/>
            <person name="Sisk P."/>
            <person name="Sykes S."/>
            <person name="Wortman J."/>
            <person name="Nusbaum C."/>
            <person name="Birren B."/>
        </authorList>
    </citation>
    <scope>NUCLEOTIDE SEQUENCE [LARGE SCALE GENOMIC DNA]</scope>
    <source>
        <strain evidence="3 4">CBS 617.96</strain>
    </source>
</reference>
<evidence type="ECO:0000313" key="3">
    <source>
        <dbReference type="EMBL" id="EXJ94284.1"/>
    </source>
</evidence>
<dbReference type="GeneID" id="19157577"/>
<feature type="region of interest" description="Disordered" evidence="1">
    <location>
        <begin position="135"/>
        <end position="159"/>
    </location>
</feature>
<dbReference type="Pfam" id="PF01814">
    <property type="entry name" value="Hemerythrin"/>
    <property type="match status" value="1"/>
</dbReference>
<dbReference type="HOGENOM" id="CLU_074846_0_0_1"/>